<evidence type="ECO:0000313" key="4">
    <source>
        <dbReference type="Proteomes" id="UP001174677"/>
    </source>
</evidence>
<dbReference type="InterPro" id="IPR038588">
    <property type="entry name" value="XS_domain_sf"/>
</dbReference>
<proteinExistence type="predicted"/>
<dbReference type="Gene3D" id="3.30.70.2890">
    <property type="entry name" value="XS domain"/>
    <property type="match status" value="1"/>
</dbReference>
<gene>
    <name evidence="3" type="ORF">P3X46_027654</name>
</gene>
<accession>A0ABQ9L0N8</accession>
<feature type="compositionally biased region" description="Pro residues" evidence="1">
    <location>
        <begin position="56"/>
        <end position="66"/>
    </location>
</feature>
<feature type="compositionally biased region" description="Low complexity" evidence="1">
    <location>
        <begin position="67"/>
        <end position="81"/>
    </location>
</feature>
<feature type="region of interest" description="Disordered" evidence="1">
    <location>
        <begin position="1"/>
        <end position="99"/>
    </location>
</feature>
<dbReference type="PANTHER" id="PTHR46619">
    <property type="entry name" value="RNA RECOGNITION MOTIF XS DOMAIN PROTEIN-RELATED"/>
    <property type="match status" value="1"/>
</dbReference>
<evidence type="ECO:0000259" key="2">
    <source>
        <dbReference type="Pfam" id="PF03468"/>
    </source>
</evidence>
<comment type="caution">
    <text evidence="3">The sequence shown here is derived from an EMBL/GenBank/DDBJ whole genome shotgun (WGS) entry which is preliminary data.</text>
</comment>
<keyword evidence="4" id="KW-1185">Reference proteome</keyword>
<evidence type="ECO:0000256" key="1">
    <source>
        <dbReference type="SAM" id="MobiDB-lite"/>
    </source>
</evidence>
<dbReference type="InterPro" id="IPR005380">
    <property type="entry name" value="XS_domain"/>
</dbReference>
<sequence length="506" mass="55945">MAGGSDPKSSFDKPSSSASQRKSRWESSTFTANNPSSDSKSNDKKPAKPASNSNPSPKPNTGPSPKPTSAALPSDPASALPGRSFPLPDLGPPPPPTYGFHMLERRTIVLADGSVRSYFALPPDYQDFPPRPPLPPRFLPMGPTLDFPGAVSGHRFPPMSPEGLGFRDNNQNHNPSTKRKYDGGEEEFRFGNKPNGLYPGPDYRGEFLAGTSSPFRRNLSDESRAGKYIRIAGDSVGVINNHLEVDQNKLKKAFLHFTKVINETEAERNRYLEDGKQGRLQCLACGRSSKDFPDVHALIMHTYNSDNADLNVDHLGLHKALCVLMGWNYSKPPDNAKVYQFLPAEEAAANQDDLIMWPPLVIIHNTVTGKGKDGRMEGLGNKEMDNRIRDLGFASGKSKSLYGRDGHLGITIVKFSGDQLGLKEAVRLAEHFEKEKHGRKAWGCIQPIKIGKDDEKNPNLVKVERNGEKKRILYGYLGMAVDLCTVDFETRKKVSIESQREYKTSK</sequence>
<dbReference type="EMBL" id="JARPOI010000015">
    <property type="protein sequence ID" value="KAJ9154302.1"/>
    <property type="molecule type" value="Genomic_DNA"/>
</dbReference>
<feature type="domain" description="XS" evidence="2">
    <location>
        <begin position="352"/>
        <end position="483"/>
    </location>
</feature>
<evidence type="ECO:0000313" key="3">
    <source>
        <dbReference type="EMBL" id="KAJ9154302.1"/>
    </source>
</evidence>
<protein>
    <recommendedName>
        <fullName evidence="2">XS domain-containing protein</fullName>
    </recommendedName>
</protein>
<dbReference type="Pfam" id="PF03468">
    <property type="entry name" value="XS"/>
    <property type="match status" value="1"/>
</dbReference>
<feature type="region of interest" description="Disordered" evidence="1">
    <location>
        <begin position="164"/>
        <end position="185"/>
    </location>
</feature>
<dbReference type="Proteomes" id="UP001174677">
    <property type="component" value="Chromosome 15"/>
</dbReference>
<dbReference type="PANTHER" id="PTHR46619:SF3">
    <property type="entry name" value="RNA RECOGNITION MOTIF XS DOMAIN PROTEIN"/>
    <property type="match status" value="1"/>
</dbReference>
<feature type="compositionally biased region" description="Low complexity" evidence="1">
    <location>
        <begin position="1"/>
        <end position="19"/>
    </location>
</feature>
<reference evidence="3 4" key="1">
    <citation type="journal article" date="2023" name="Plant Biotechnol. J.">
        <title>Chromosome-level wild Hevea brasiliensis genome provides new tools for genomic-assisted breeding and valuable loci to elevate rubber yield.</title>
        <authorList>
            <person name="Cheng H."/>
            <person name="Song X."/>
            <person name="Hu Y."/>
            <person name="Wu T."/>
            <person name="Yang Q."/>
            <person name="An Z."/>
            <person name="Feng S."/>
            <person name="Deng Z."/>
            <person name="Wu W."/>
            <person name="Zeng X."/>
            <person name="Tu M."/>
            <person name="Wang X."/>
            <person name="Huang H."/>
        </authorList>
    </citation>
    <scope>NUCLEOTIDE SEQUENCE [LARGE SCALE GENOMIC DNA]</scope>
    <source>
        <strain evidence="3">MT/VB/25A 57/8</strain>
    </source>
</reference>
<organism evidence="3 4">
    <name type="scientific">Hevea brasiliensis</name>
    <name type="common">Para rubber tree</name>
    <name type="synonym">Siphonia brasiliensis</name>
    <dbReference type="NCBI Taxonomy" id="3981"/>
    <lineage>
        <taxon>Eukaryota</taxon>
        <taxon>Viridiplantae</taxon>
        <taxon>Streptophyta</taxon>
        <taxon>Embryophyta</taxon>
        <taxon>Tracheophyta</taxon>
        <taxon>Spermatophyta</taxon>
        <taxon>Magnoliopsida</taxon>
        <taxon>eudicotyledons</taxon>
        <taxon>Gunneridae</taxon>
        <taxon>Pentapetalae</taxon>
        <taxon>rosids</taxon>
        <taxon>fabids</taxon>
        <taxon>Malpighiales</taxon>
        <taxon>Euphorbiaceae</taxon>
        <taxon>Crotonoideae</taxon>
        <taxon>Micrandreae</taxon>
        <taxon>Hevea</taxon>
    </lineage>
</organism>
<name>A0ABQ9L0N8_HEVBR</name>